<dbReference type="PANTHER" id="PTHR18964:SF149">
    <property type="entry name" value="BIFUNCTIONAL UDP-N-ACETYLGLUCOSAMINE 2-EPIMERASE_N-ACETYLMANNOSAMINE KINASE"/>
    <property type="match status" value="1"/>
</dbReference>
<dbReference type="InterPro" id="IPR000600">
    <property type="entry name" value="ROK"/>
</dbReference>
<evidence type="ECO:0000256" key="2">
    <source>
        <dbReference type="SAM" id="MobiDB-lite"/>
    </source>
</evidence>
<feature type="compositionally biased region" description="Basic and acidic residues" evidence="2">
    <location>
        <begin position="1"/>
        <end position="26"/>
    </location>
</feature>
<organism evidence="3 4">
    <name type="scientific">Parafannyhessea umbonata</name>
    <dbReference type="NCBI Taxonomy" id="604330"/>
    <lineage>
        <taxon>Bacteria</taxon>
        <taxon>Bacillati</taxon>
        <taxon>Actinomycetota</taxon>
        <taxon>Coriobacteriia</taxon>
        <taxon>Coriobacteriales</taxon>
        <taxon>Atopobiaceae</taxon>
        <taxon>Parafannyhessea</taxon>
    </lineage>
</organism>
<name>A0A6N7X5V5_9ACTN</name>
<dbReference type="EMBL" id="VUND01000001">
    <property type="protein sequence ID" value="MST59622.1"/>
    <property type="molecule type" value="Genomic_DNA"/>
</dbReference>
<comment type="caution">
    <text evidence="3">The sequence shown here is derived from an EMBL/GenBank/DDBJ whole genome shotgun (WGS) entry which is preliminary data.</text>
</comment>
<comment type="similarity">
    <text evidence="1">Belongs to the ROK (NagC/XylR) family.</text>
</comment>
<sequence length="460" mass="49937">MGAQHDAEHLALARGDRQGARQRDVGRQFLSWADGAHPSPRHREVEDGPHPPRCTSRLTLQDDMGVRERRHPGHSVLWDESRRQGGQSLHLPRSRPSRPLDDAGPGHVLPAPELPDRNCEWHRARNVLRGRMGGQVSTSSPHGDGRLVCGIDIGGTRTKVGLVDAANPSAVLSMEVFDTERCSEELFLDNIRKSVHRLSEKAGDPLAAGVSIGSYTYCDGSIDGLSSMVHFLVHGYPLAARLSKALGKSVRVENDARLICLAEAVAGSGRGFSRVLTITLGTGIGIGICEDAKPLGREPFFHLAGHIKVREGTEYPWLDDVPCYCGIKGCAESTCSGTALGRHVRHELGEGISVKEMFELAGRGDRAARNVADWYVSYLLRALNQYVYLYCPDVIVLGGGVARGLSPYVDRIRAGITSQVFGGQHTEVRLSSLNEESGVIGAASLFFSDDWGTHVKKNHA</sequence>
<evidence type="ECO:0000313" key="3">
    <source>
        <dbReference type="EMBL" id="MST59622.1"/>
    </source>
</evidence>
<gene>
    <name evidence="3" type="ORF">FYJ69_01670</name>
</gene>
<feature type="region of interest" description="Disordered" evidence="2">
    <location>
        <begin position="1"/>
        <end position="115"/>
    </location>
</feature>
<dbReference type="PANTHER" id="PTHR18964">
    <property type="entry name" value="ROK (REPRESSOR, ORF, KINASE) FAMILY"/>
    <property type="match status" value="1"/>
</dbReference>
<protein>
    <submittedName>
        <fullName evidence="3">ROK family protein</fullName>
    </submittedName>
</protein>
<evidence type="ECO:0000256" key="1">
    <source>
        <dbReference type="ARBA" id="ARBA00006479"/>
    </source>
</evidence>
<dbReference type="AlphaFoldDB" id="A0A6N7X5V5"/>
<reference evidence="3 4" key="1">
    <citation type="submission" date="2019-08" db="EMBL/GenBank/DDBJ databases">
        <title>In-depth cultivation of the pig gut microbiome towards novel bacterial diversity and tailored functional studies.</title>
        <authorList>
            <person name="Wylensek D."/>
            <person name="Hitch T.C.A."/>
            <person name="Clavel T."/>
        </authorList>
    </citation>
    <scope>NUCLEOTIDE SEQUENCE [LARGE SCALE GENOMIC DNA]</scope>
    <source>
        <strain evidence="3 4">WB01_CNA04</strain>
    </source>
</reference>
<feature type="compositionally biased region" description="Basic and acidic residues" evidence="2">
    <location>
        <begin position="41"/>
        <end position="50"/>
    </location>
</feature>
<accession>A0A6N7X5V5</accession>
<dbReference type="SUPFAM" id="SSF53067">
    <property type="entry name" value="Actin-like ATPase domain"/>
    <property type="match status" value="1"/>
</dbReference>
<dbReference type="Proteomes" id="UP000434342">
    <property type="component" value="Unassembled WGS sequence"/>
</dbReference>
<dbReference type="Gene3D" id="3.30.420.40">
    <property type="match status" value="2"/>
</dbReference>
<proteinExistence type="inferred from homology"/>
<dbReference type="Pfam" id="PF00480">
    <property type="entry name" value="ROK"/>
    <property type="match status" value="1"/>
</dbReference>
<dbReference type="InterPro" id="IPR043129">
    <property type="entry name" value="ATPase_NBD"/>
</dbReference>
<evidence type="ECO:0000313" key="4">
    <source>
        <dbReference type="Proteomes" id="UP000434342"/>
    </source>
</evidence>